<comment type="subcellular location">
    <subcellularLocation>
        <location evidence="12">Cytoplasm</location>
    </subcellularLocation>
</comment>
<dbReference type="GO" id="GO:0019344">
    <property type="term" value="P:cysteine biosynthetic process"/>
    <property type="evidence" value="ECO:0007669"/>
    <property type="project" value="InterPro"/>
</dbReference>
<feature type="binding site" evidence="12">
    <location>
        <position position="197"/>
    </location>
    <ligand>
        <name>[4Fe-4S] cluster</name>
        <dbReference type="ChEBI" id="CHEBI:49883"/>
    </ligand>
</feature>
<dbReference type="GO" id="GO:0046872">
    <property type="term" value="F:metal ion binding"/>
    <property type="evidence" value="ECO:0007669"/>
    <property type="project" value="UniProtKB-KW"/>
</dbReference>
<comment type="caution">
    <text evidence="14">The sequence shown here is derived from an EMBL/GenBank/DDBJ whole genome shotgun (WGS) entry which is preliminary data.</text>
</comment>
<dbReference type="GO" id="GO:0004604">
    <property type="term" value="F:phosphoadenylyl-sulfate reductase (thioredoxin) activity"/>
    <property type="evidence" value="ECO:0007669"/>
    <property type="project" value="UniProtKB-UniRule"/>
</dbReference>
<evidence type="ECO:0000256" key="7">
    <source>
        <dbReference type="ARBA" id="ARBA00024327"/>
    </source>
</evidence>
<keyword evidence="3 12" id="KW-0560">Oxidoreductase</keyword>
<organism evidence="14 15">
    <name type="scientific">Bacillus thermozeamaize</name>
    <dbReference type="NCBI Taxonomy" id="230954"/>
    <lineage>
        <taxon>Bacteria</taxon>
        <taxon>Bacillati</taxon>
        <taxon>Bacillota</taxon>
        <taxon>Bacilli</taxon>
        <taxon>Bacillales</taxon>
        <taxon>Bacillaceae</taxon>
        <taxon>Bacillus</taxon>
    </lineage>
</organism>
<evidence type="ECO:0000256" key="11">
    <source>
        <dbReference type="ARBA" id="ARBA00032041"/>
    </source>
</evidence>
<feature type="active site" description="Nucleophile; cysteine thiosulfonate intermediate" evidence="12">
    <location>
        <position position="220"/>
    </location>
</feature>
<evidence type="ECO:0000256" key="8">
    <source>
        <dbReference type="ARBA" id="ARBA00024386"/>
    </source>
</evidence>
<evidence type="ECO:0000259" key="13">
    <source>
        <dbReference type="Pfam" id="PF01507"/>
    </source>
</evidence>
<keyword evidence="2 12" id="KW-0963">Cytoplasm</keyword>
<proteinExistence type="inferred from homology"/>
<keyword evidence="4 12" id="KW-0408">Iron</keyword>
<dbReference type="PANTHER" id="PTHR46509:SF1">
    <property type="entry name" value="PHOSPHOADENOSINE PHOSPHOSULFATE REDUCTASE"/>
    <property type="match status" value="1"/>
</dbReference>
<dbReference type="GO" id="GO:0051539">
    <property type="term" value="F:4 iron, 4 sulfur cluster binding"/>
    <property type="evidence" value="ECO:0007669"/>
    <property type="project" value="UniProtKB-UniRule"/>
</dbReference>
<feature type="binding site" evidence="12">
    <location>
        <position position="111"/>
    </location>
    <ligand>
        <name>[4Fe-4S] cluster</name>
        <dbReference type="ChEBI" id="CHEBI:49883"/>
    </ligand>
</feature>
<dbReference type="NCBIfam" id="TIGR02055">
    <property type="entry name" value="APS_reductase"/>
    <property type="match status" value="1"/>
</dbReference>
<feature type="binding site" evidence="12">
    <location>
        <position position="112"/>
    </location>
    <ligand>
        <name>[4Fe-4S] cluster</name>
        <dbReference type="ChEBI" id="CHEBI:49883"/>
    </ligand>
</feature>
<gene>
    <name evidence="12" type="primary">cysH</name>
    <name evidence="14" type="ORF">BAA01_10755</name>
</gene>
<dbReference type="HAMAP" id="MF_00063">
    <property type="entry name" value="CysH"/>
    <property type="match status" value="1"/>
</dbReference>
<dbReference type="PIRSF" id="PIRSF000857">
    <property type="entry name" value="PAPS_reductase"/>
    <property type="match status" value="1"/>
</dbReference>
<evidence type="ECO:0000256" key="4">
    <source>
        <dbReference type="ARBA" id="ARBA00023004"/>
    </source>
</evidence>
<dbReference type="AlphaFoldDB" id="A0A1Y3PUK0"/>
<dbReference type="Pfam" id="PF01507">
    <property type="entry name" value="PAPS_reduct"/>
    <property type="match status" value="1"/>
</dbReference>
<name>A0A1Y3PUK0_9BACI</name>
<evidence type="ECO:0000256" key="10">
    <source>
        <dbReference type="ARBA" id="ARBA00030894"/>
    </source>
</evidence>
<evidence type="ECO:0000256" key="1">
    <source>
        <dbReference type="ARBA" id="ARBA00009732"/>
    </source>
</evidence>
<evidence type="ECO:0000256" key="6">
    <source>
        <dbReference type="ARBA" id="ARBA00024298"/>
    </source>
</evidence>
<feature type="domain" description="Phosphoadenosine phosphosulphate reductase" evidence="13">
    <location>
        <begin position="29"/>
        <end position="200"/>
    </location>
</feature>
<dbReference type="Gene3D" id="3.40.50.620">
    <property type="entry name" value="HUPs"/>
    <property type="match status" value="1"/>
</dbReference>
<evidence type="ECO:0000256" key="9">
    <source>
        <dbReference type="ARBA" id="ARBA00029514"/>
    </source>
</evidence>
<dbReference type="Proteomes" id="UP000196475">
    <property type="component" value="Unassembled WGS sequence"/>
</dbReference>
<dbReference type="InterPro" id="IPR011798">
    <property type="entry name" value="APS_reductase"/>
</dbReference>
<dbReference type="PANTHER" id="PTHR46509">
    <property type="entry name" value="PHOSPHOADENOSINE PHOSPHOSULFATE REDUCTASE"/>
    <property type="match status" value="1"/>
</dbReference>
<reference evidence="15" key="1">
    <citation type="submission" date="2016-06" db="EMBL/GenBank/DDBJ databases">
        <authorList>
            <person name="Nascimento L."/>
            <person name="Pereira R.V."/>
            <person name="Martins L.F."/>
            <person name="Quaggio R.B."/>
            <person name="Silva A.M."/>
            <person name="Setubal J.C."/>
        </authorList>
    </citation>
    <scope>NUCLEOTIDE SEQUENCE [LARGE SCALE GENOMIC DNA]</scope>
</reference>
<dbReference type="InterPro" id="IPR004511">
    <property type="entry name" value="PAPS/APS_Rdtase"/>
</dbReference>
<accession>A0A1Y3PUK0</accession>
<comment type="cofactor">
    <cofactor evidence="12">
        <name>[4Fe-4S] cluster</name>
        <dbReference type="ChEBI" id="CHEBI:49883"/>
    </cofactor>
    <text evidence="12">Binds 1 [4Fe-4S] cluster per subunit.</text>
</comment>
<dbReference type="GO" id="GO:0019379">
    <property type="term" value="P:sulfate assimilation, phosphoadenylyl sulfate reduction by phosphoadenylyl-sulfate reductase (thioredoxin)"/>
    <property type="evidence" value="ECO:0007669"/>
    <property type="project" value="UniProtKB-UniRule"/>
</dbReference>
<evidence type="ECO:0000256" key="3">
    <source>
        <dbReference type="ARBA" id="ARBA00023002"/>
    </source>
</evidence>
<evidence type="ECO:0000256" key="5">
    <source>
        <dbReference type="ARBA" id="ARBA00023014"/>
    </source>
</evidence>
<dbReference type="GO" id="GO:0005737">
    <property type="term" value="C:cytoplasm"/>
    <property type="evidence" value="ECO:0007669"/>
    <property type="project" value="UniProtKB-SubCell"/>
</dbReference>
<dbReference type="GO" id="GO:0043866">
    <property type="term" value="F:adenylyl-sulfate reductase (thioredoxin) activity"/>
    <property type="evidence" value="ECO:0007669"/>
    <property type="project" value="UniProtKB-EC"/>
</dbReference>
<sequence>MVAELNGQLADHDASGILTWAYGCFGDELVYACSFGAEGMVLIDLISQVKADARVLFLDTNVHFPETYRLIERVREVYPALRIEMVQPALTLEEQAAQYGENLWVRDPDTCCQLRKVQPLARALTGTRAWLSGLRREQSPTRANTQFVNLDHKFQSIKICPLIHWTWKDVWNYIMEHRLPYNELHDRGYPSIGCMHCTLPVGEGQDSRAGRWAGLGKTECGLHA</sequence>
<evidence type="ECO:0000256" key="2">
    <source>
        <dbReference type="ARBA" id="ARBA00022490"/>
    </source>
</evidence>
<dbReference type="EMBL" id="LZRT01000067">
    <property type="protein sequence ID" value="OUM87999.1"/>
    <property type="molecule type" value="Genomic_DNA"/>
</dbReference>
<dbReference type="SUPFAM" id="SSF52402">
    <property type="entry name" value="Adenine nucleotide alpha hydrolases-like"/>
    <property type="match status" value="1"/>
</dbReference>
<keyword evidence="12" id="KW-0479">Metal-binding</keyword>
<dbReference type="FunFam" id="3.40.50.620:FF:000095">
    <property type="entry name" value="Phosphoadenosine phosphosulfate reductase"/>
    <property type="match status" value="1"/>
</dbReference>
<keyword evidence="5 12" id="KW-0411">Iron-sulfur</keyword>
<dbReference type="EC" id="1.8.4.10" evidence="8 12"/>
<comment type="similarity">
    <text evidence="1 12">Belongs to the PAPS reductase family. CysH subfamily.</text>
</comment>
<evidence type="ECO:0000256" key="12">
    <source>
        <dbReference type="HAMAP-Rule" id="MF_00063"/>
    </source>
</evidence>
<dbReference type="CDD" id="cd23945">
    <property type="entry name" value="PAPS_reductase"/>
    <property type="match status" value="1"/>
</dbReference>
<evidence type="ECO:0000313" key="15">
    <source>
        <dbReference type="Proteomes" id="UP000196475"/>
    </source>
</evidence>
<comment type="function">
    <text evidence="6 12">Catalyzes the formation of sulfite from adenosine 5'-phosphosulfate (APS) using thioredoxin as an electron donor.</text>
</comment>
<comment type="pathway">
    <text evidence="7 12">Sulfur metabolism; hydrogen sulfide biosynthesis; sulfite from sulfate.</text>
</comment>
<dbReference type="NCBIfam" id="NF002537">
    <property type="entry name" value="PRK02090.1"/>
    <property type="match status" value="1"/>
</dbReference>
<comment type="catalytic activity">
    <reaction evidence="12">
        <text>[thioredoxin]-disulfide + sulfite + AMP + 2 H(+) = adenosine 5'-phosphosulfate + [thioredoxin]-dithiol</text>
        <dbReference type="Rhea" id="RHEA:21976"/>
        <dbReference type="Rhea" id="RHEA-COMP:10698"/>
        <dbReference type="Rhea" id="RHEA-COMP:10700"/>
        <dbReference type="ChEBI" id="CHEBI:15378"/>
        <dbReference type="ChEBI" id="CHEBI:17359"/>
        <dbReference type="ChEBI" id="CHEBI:29950"/>
        <dbReference type="ChEBI" id="CHEBI:50058"/>
        <dbReference type="ChEBI" id="CHEBI:58243"/>
        <dbReference type="ChEBI" id="CHEBI:456215"/>
        <dbReference type="EC" id="1.8.4.10"/>
    </reaction>
</comment>
<feature type="binding site" evidence="12">
    <location>
        <position position="194"/>
    </location>
    <ligand>
        <name>[4Fe-4S] cluster</name>
        <dbReference type="ChEBI" id="CHEBI:49883"/>
    </ligand>
</feature>
<protein>
    <recommendedName>
        <fullName evidence="9 12">Adenosine 5'-phosphosulfate reductase</fullName>
        <shortName evidence="12">APS reductase</shortName>
        <ecNumber evidence="8 12">1.8.4.10</ecNumber>
    </recommendedName>
    <alternativeName>
        <fullName evidence="11 12">5'-adenylylsulfate reductase</fullName>
    </alternativeName>
    <alternativeName>
        <fullName evidence="10 12">Thioredoxin-dependent 5'-adenylylsulfate reductase</fullName>
    </alternativeName>
</protein>
<dbReference type="InterPro" id="IPR002500">
    <property type="entry name" value="PAPS_reduct_dom"/>
</dbReference>
<dbReference type="GO" id="GO:0070814">
    <property type="term" value="P:hydrogen sulfide biosynthetic process"/>
    <property type="evidence" value="ECO:0007669"/>
    <property type="project" value="UniProtKB-UniRule"/>
</dbReference>
<evidence type="ECO:0000313" key="14">
    <source>
        <dbReference type="EMBL" id="OUM87999.1"/>
    </source>
</evidence>
<dbReference type="NCBIfam" id="TIGR00434">
    <property type="entry name" value="cysH"/>
    <property type="match status" value="1"/>
</dbReference>
<dbReference type="InterPro" id="IPR014729">
    <property type="entry name" value="Rossmann-like_a/b/a_fold"/>
</dbReference>